<evidence type="ECO:0000313" key="6">
    <source>
        <dbReference type="EMBL" id="KNC27878.1"/>
    </source>
</evidence>
<reference evidence="6 7" key="1">
    <citation type="journal article" date="2015" name="Nat. Commun.">
        <title>Lucilia cuprina genome unlocks parasitic fly biology to underpin future interventions.</title>
        <authorList>
            <person name="Anstead C.A."/>
            <person name="Korhonen P.K."/>
            <person name="Young N.D."/>
            <person name="Hall R.S."/>
            <person name="Jex A.R."/>
            <person name="Murali S.C."/>
            <person name="Hughes D.S."/>
            <person name="Lee S.F."/>
            <person name="Perry T."/>
            <person name="Stroehlein A.J."/>
            <person name="Ansell B.R."/>
            <person name="Breugelmans B."/>
            <person name="Hofmann A."/>
            <person name="Qu J."/>
            <person name="Dugan S."/>
            <person name="Lee S.L."/>
            <person name="Chao H."/>
            <person name="Dinh H."/>
            <person name="Han Y."/>
            <person name="Doddapaneni H.V."/>
            <person name="Worley K.C."/>
            <person name="Muzny D.M."/>
            <person name="Ioannidis P."/>
            <person name="Waterhouse R.M."/>
            <person name="Zdobnov E.M."/>
            <person name="James P.J."/>
            <person name="Bagnall N.H."/>
            <person name="Kotze A.C."/>
            <person name="Gibbs R.A."/>
            <person name="Richards S."/>
            <person name="Batterham P."/>
            <person name="Gasser R.B."/>
        </authorList>
    </citation>
    <scope>NUCLEOTIDE SEQUENCE [LARGE SCALE GENOMIC DNA]</scope>
    <source>
        <strain evidence="6 7">LS</strain>
        <tissue evidence="6">Full body</tissue>
    </source>
</reference>
<comment type="caution">
    <text evidence="6">The sequence shown here is derived from an EMBL/GenBank/DDBJ whole genome shotgun (WGS) entry which is preliminary data.</text>
</comment>
<evidence type="ECO:0000313" key="7">
    <source>
        <dbReference type="Proteomes" id="UP000037069"/>
    </source>
</evidence>
<evidence type="ECO:0000256" key="4">
    <source>
        <dbReference type="ARBA" id="ARBA00023136"/>
    </source>
</evidence>
<dbReference type="STRING" id="7375.A0A0L0C674"/>
<dbReference type="Proteomes" id="UP000037069">
    <property type="component" value="Unassembled WGS sequence"/>
</dbReference>
<dbReference type="PANTHER" id="PTHR18843:SF7">
    <property type="entry name" value="LAMINA-ASSOCIATED POLYPEPTIDE 1B ISOFORM 1-RELATED"/>
    <property type="match status" value="1"/>
</dbReference>
<dbReference type="InterPro" id="IPR008662">
    <property type="entry name" value="TOIP1/2"/>
</dbReference>
<evidence type="ECO:0000256" key="1">
    <source>
        <dbReference type="ARBA" id="ARBA00004370"/>
    </source>
</evidence>
<keyword evidence="4" id="KW-0472">Membrane</keyword>
<evidence type="ECO:0008006" key="8">
    <source>
        <dbReference type="Google" id="ProtNLM"/>
    </source>
</evidence>
<organism evidence="6 7">
    <name type="scientific">Lucilia cuprina</name>
    <name type="common">Green bottle fly</name>
    <name type="synonym">Australian sheep blowfly</name>
    <dbReference type="NCBI Taxonomy" id="7375"/>
    <lineage>
        <taxon>Eukaryota</taxon>
        <taxon>Metazoa</taxon>
        <taxon>Ecdysozoa</taxon>
        <taxon>Arthropoda</taxon>
        <taxon>Hexapoda</taxon>
        <taxon>Insecta</taxon>
        <taxon>Pterygota</taxon>
        <taxon>Neoptera</taxon>
        <taxon>Endopterygota</taxon>
        <taxon>Diptera</taxon>
        <taxon>Brachycera</taxon>
        <taxon>Muscomorpha</taxon>
        <taxon>Oestroidea</taxon>
        <taxon>Calliphoridae</taxon>
        <taxon>Luciliinae</taxon>
        <taxon>Lucilia</taxon>
    </lineage>
</organism>
<gene>
    <name evidence="6" type="ORF">FF38_03443</name>
</gene>
<dbReference type="PANTHER" id="PTHR18843">
    <property type="entry name" value="TORSIN-1A-INTERACTING PROTEIN"/>
    <property type="match status" value="1"/>
</dbReference>
<feature type="region of interest" description="Disordered" evidence="5">
    <location>
        <begin position="73"/>
        <end position="102"/>
    </location>
</feature>
<dbReference type="AlphaFoldDB" id="A0A0L0C674"/>
<accession>A0A0L0C674</accession>
<dbReference type="EMBL" id="JRES01000836">
    <property type="protein sequence ID" value="KNC27878.1"/>
    <property type="molecule type" value="Genomic_DNA"/>
</dbReference>
<sequence length="333" mass="37424">MAENIPKARPSIHDRRDSQTPQREEFINEGNDSSQSILQSSQEQITTESGGSDLEGFEDEIIYNSKGYKLRPDFNVSRSVPRTPQRPKPKPVVSSPKSPQYANEKATMPLPQVQHSLSPFHILLISFTLLLASWYFVPREIKPRNCSFDALQEKYNQENPHIWRTLSVGIETILNRRTEQPAVYLFAHYGGPNVFRLIKDIARHSSGCFGKQMLPIEMEGNDFISAPGVDDDYGFAIQKYKAKIKEGNVILIANLNEIPAEAARALHTICDTHSPIAKDVVIFLTLTLSVEAEGSATAKAEYTLEEMWGSKLIRSELDPLITRVTDQVVVLQS</sequence>
<proteinExistence type="predicted"/>
<dbReference type="GO" id="GO:0001671">
    <property type="term" value="F:ATPase activator activity"/>
    <property type="evidence" value="ECO:0007669"/>
    <property type="project" value="InterPro"/>
</dbReference>
<feature type="compositionally biased region" description="Low complexity" evidence="5">
    <location>
        <begin position="33"/>
        <end position="45"/>
    </location>
</feature>
<evidence type="ECO:0000256" key="2">
    <source>
        <dbReference type="ARBA" id="ARBA00022692"/>
    </source>
</evidence>
<dbReference type="OMA" id="HEKCTEF"/>
<feature type="region of interest" description="Disordered" evidence="5">
    <location>
        <begin position="1"/>
        <end position="56"/>
    </location>
</feature>
<dbReference type="OrthoDB" id="6258998at2759"/>
<keyword evidence="7" id="KW-1185">Reference proteome</keyword>
<protein>
    <recommendedName>
        <fullName evidence="8">Torsin-1A-interacting protein 2</fullName>
    </recommendedName>
</protein>
<feature type="compositionally biased region" description="Basic and acidic residues" evidence="5">
    <location>
        <begin position="11"/>
        <end position="26"/>
    </location>
</feature>
<dbReference type="InterPro" id="IPR038599">
    <property type="entry name" value="LAP1C-like_C_sf"/>
</dbReference>
<dbReference type="GO" id="GO:0016020">
    <property type="term" value="C:membrane"/>
    <property type="evidence" value="ECO:0007669"/>
    <property type="project" value="UniProtKB-SubCell"/>
</dbReference>
<evidence type="ECO:0000256" key="5">
    <source>
        <dbReference type="SAM" id="MobiDB-lite"/>
    </source>
</evidence>
<keyword evidence="2" id="KW-0812">Transmembrane</keyword>
<name>A0A0L0C674_LUCCU</name>
<dbReference type="GO" id="GO:0061024">
    <property type="term" value="P:membrane organization"/>
    <property type="evidence" value="ECO:0007669"/>
    <property type="project" value="TreeGrafter"/>
</dbReference>
<keyword evidence="3" id="KW-1133">Transmembrane helix</keyword>
<comment type="subcellular location">
    <subcellularLocation>
        <location evidence="1">Membrane</location>
    </subcellularLocation>
</comment>
<dbReference type="Gene3D" id="3.40.50.12190">
    <property type="match status" value="1"/>
</dbReference>
<evidence type="ECO:0000256" key="3">
    <source>
        <dbReference type="ARBA" id="ARBA00022989"/>
    </source>
</evidence>